<dbReference type="AlphaFoldDB" id="A0A820RT79"/>
<organism evidence="1 2">
    <name type="scientific">Adineta steineri</name>
    <dbReference type="NCBI Taxonomy" id="433720"/>
    <lineage>
        <taxon>Eukaryota</taxon>
        <taxon>Metazoa</taxon>
        <taxon>Spiralia</taxon>
        <taxon>Gnathifera</taxon>
        <taxon>Rotifera</taxon>
        <taxon>Eurotatoria</taxon>
        <taxon>Bdelloidea</taxon>
        <taxon>Adinetida</taxon>
        <taxon>Adinetidae</taxon>
        <taxon>Adineta</taxon>
    </lineage>
</organism>
<proteinExistence type="predicted"/>
<feature type="non-terminal residue" evidence="1">
    <location>
        <position position="1"/>
    </location>
</feature>
<name>A0A820RT79_9BILA</name>
<evidence type="ECO:0000313" key="2">
    <source>
        <dbReference type="Proteomes" id="UP000663844"/>
    </source>
</evidence>
<dbReference type="Proteomes" id="UP000663844">
    <property type="component" value="Unassembled WGS sequence"/>
</dbReference>
<comment type="caution">
    <text evidence="1">The sequence shown here is derived from an EMBL/GenBank/DDBJ whole genome shotgun (WGS) entry which is preliminary data.</text>
</comment>
<reference evidence="1" key="1">
    <citation type="submission" date="2021-02" db="EMBL/GenBank/DDBJ databases">
        <authorList>
            <person name="Nowell W R."/>
        </authorList>
    </citation>
    <scope>NUCLEOTIDE SEQUENCE</scope>
</reference>
<evidence type="ECO:0000313" key="1">
    <source>
        <dbReference type="EMBL" id="CAF4441156.1"/>
    </source>
</evidence>
<sequence>MNLSSIQTSTPSLCVTQQLNDTKQEEVDHDIYKLKYTEDINQMIRKNDHKSAAVNKQA</sequence>
<protein>
    <submittedName>
        <fullName evidence="1">Uncharacterized protein</fullName>
    </submittedName>
</protein>
<dbReference type="EMBL" id="CAJOAZ010031605">
    <property type="protein sequence ID" value="CAF4441156.1"/>
    <property type="molecule type" value="Genomic_DNA"/>
</dbReference>
<accession>A0A820RT79</accession>
<gene>
    <name evidence="1" type="ORF">OXD698_LOCUS53827</name>
</gene>